<dbReference type="AlphaFoldDB" id="A0A8H4UU79"/>
<dbReference type="OrthoDB" id="3358371at2759"/>
<dbReference type="GO" id="GO:0005634">
    <property type="term" value="C:nucleus"/>
    <property type="evidence" value="ECO:0007669"/>
    <property type="project" value="TreeGrafter"/>
</dbReference>
<evidence type="ECO:0000259" key="4">
    <source>
        <dbReference type="Pfam" id="PF05368"/>
    </source>
</evidence>
<comment type="caution">
    <text evidence="5">The sequence shown here is derived from an EMBL/GenBank/DDBJ whole genome shotgun (WGS) entry which is preliminary data.</text>
</comment>
<name>A0A8H4UU79_9HYPO</name>
<dbReference type="Proteomes" id="UP000635477">
    <property type="component" value="Unassembled WGS sequence"/>
</dbReference>
<evidence type="ECO:0000256" key="3">
    <source>
        <dbReference type="ARBA" id="ARBA00023002"/>
    </source>
</evidence>
<evidence type="ECO:0000256" key="2">
    <source>
        <dbReference type="ARBA" id="ARBA00022857"/>
    </source>
</evidence>
<evidence type="ECO:0000256" key="1">
    <source>
        <dbReference type="ARBA" id="ARBA00006328"/>
    </source>
</evidence>
<dbReference type="GO" id="GO:0016491">
    <property type="term" value="F:oxidoreductase activity"/>
    <property type="evidence" value="ECO:0007669"/>
    <property type="project" value="UniProtKB-KW"/>
</dbReference>
<dbReference type="PANTHER" id="PTHR42748">
    <property type="entry name" value="NITROGEN METABOLITE REPRESSION PROTEIN NMRA FAMILY MEMBER"/>
    <property type="match status" value="1"/>
</dbReference>
<dbReference type="Gene3D" id="3.40.50.720">
    <property type="entry name" value="NAD(P)-binding Rossmann-like Domain"/>
    <property type="match status" value="2"/>
</dbReference>
<dbReference type="SUPFAM" id="SSF51735">
    <property type="entry name" value="NAD(P)-binding Rossmann-fold domains"/>
    <property type="match status" value="1"/>
</dbReference>
<dbReference type="PANTHER" id="PTHR42748:SF30">
    <property type="entry name" value="NMRA-LIKE DOMAIN-CONTAINING PROTEIN"/>
    <property type="match status" value="1"/>
</dbReference>
<gene>
    <name evidence="5" type="ORF">FZEAL_723</name>
</gene>
<proteinExistence type="inferred from homology"/>
<evidence type="ECO:0000313" key="6">
    <source>
        <dbReference type="Proteomes" id="UP000635477"/>
    </source>
</evidence>
<dbReference type="Pfam" id="PF05368">
    <property type="entry name" value="NmrA"/>
    <property type="match status" value="2"/>
</dbReference>
<dbReference type="InterPro" id="IPR008030">
    <property type="entry name" value="NmrA-like"/>
</dbReference>
<protein>
    <recommendedName>
        <fullName evidence="4">NmrA-like domain-containing protein</fullName>
    </recommendedName>
</protein>
<organism evidence="5 6">
    <name type="scientific">Fusarium zealandicum</name>
    <dbReference type="NCBI Taxonomy" id="1053134"/>
    <lineage>
        <taxon>Eukaryota</taxon>
        <taxon>Fungi</taxon>
        <taxon>Dikarya</taxon>
        <taxon>Ascomycota</taxon>
        <taxon>Pezizomycotina</taxon>
        <taxon>Sordariomycetes</taxon>
        <taxon>Hypocreomycetidae</taxon>
        <taxon>Hypocreales</taxon>
        <taxon>Nectriaceae</taxon>
        <taxon>Fusarium</taxon>
        <taxon>Fusarium staphyleae species complex</taxon>
    </lineage>
</organism>
<dbReference type="EMBL" id="JABEYC010000038">
    <property type="protein sequence ID" value="KAF4984018.1"/>
    <property type="molecule type" value="Genomic_DNA"/>
</dbReference>
<feature type="domain" description="NmrA-like" evidence="4">
    <location>
        <begin position="5"/>
        <end position="92"/>
    </location>
</feature>
<keyword evidence="3" id="KW-0560">Oxidoreductase</keyword>
<evidence type="ECO:0000313" key="5">
    <source>
        <dbReference type="EMBL" id="KAF4984018.1"/>
    </source>
</evidence>
<sequence length="281" mass="31279">MATYLITQATGQQSQWTIKHLLEAGAKIHAVVRDLEKVPSALKEPSITLFQGESEDFDDILKAVLGCKGVFLNTVPFQGLETLQAKTVVEAFEQLHEYFASKAEVEDIVRAGNFKSRTILRPAVIHHDFLLPGAYGNFPRLPTHGEIDDLLIDGAKVPYTDSYDVGKYAASALQDPAKLGGQEIDLANELLDFQQVREILIRISGREVRVAKRTPEEVEQIGNSVFGQKFQLFANFKDLSSLLGVAKEVQAKFVIHLKSRCRGTTLACWSVCRRHRLNGET</sequence>
<keyword evidence="6" id="KW-1185">Reference proteome</keyword>
<accession>A0A8H4UU79</accession>
<dbReference type="InterPro" id="IPR051164">
    <property type="entry name" value="NmrA-like_oxidored"/>
</dbReference>
<reference evidence="5" key="1">
    <citation type="journal article" date="2020" name="BMC Genomics">
        <title>Correction to: Identification and distribution of gene clusters required for synthesis of sphingolipid metabolism inhibitors in diverse species of the filamentous fungus Fusarium.</title>
        <authorList>
            <person name="Kim H.S."/>
            <person name="Lohmar J.M."/>
            <person name="Busman M."/>
            <person name="Brown D.W."/>
            <person name="Naumann T.A."/>
            <person name="Divon H.H."/>
            <person name="Lysoe E."/>
            <person name="Uhlig S."/>
            <person name="Proctor R.H."/>
        </authorList>
    </citation>
    <scope>NUCLEOTIDE SEQUENCE</scope>
    <source>
        <strain evidence="5">NRRL 22465</strain>
    </source>
</reference>
<comment type="similarity">
    <text evidence="1">Belongs to the NmrA-type oxidoreductase family.</text>
</comment>
<reference evidence="5" key="2">
    <citation type="submission" date="2020-05" db="EMBL/GenBank/DDBJ databases">
        <authorList>
            <person name="Kim H.-S."/>
            <person name="Proctor R.H."/>
            <person name="Brown D.W."/>
        </authorList>
    </citation>
    <scope>NUCLEOTIDE SEQUENCE</scope>
    <source>
        <strain evidence="5">NRRL 22465</strain>
    </source>
</reference>
<feature type="domain" description="NmrA-like" evidence="4">
    <location>
        <begin position="96"/>
        <end position="223"/>
    </location>
</feature>
<keyword evidence="2" id="KW-0521">NADP</keyword>
<dbReference type="InterPro" id="IPR036291">
    <property type="entry name" value="NAD(P)-bd_dom_sf"/>
</dbReference>